<evidence type="ECO:0000313" key="6">
    <source>
        <dbReference type="Proteomes" id="UP001174909"/>
    </source>
</evidence>
<keyword evidence="3" id="KW-0560">Oxidoreductase</keyword>
<dbReference type="PANTHER" id="PTHR42760:SF40">
    <property type="entry name" value="3-OXOACYL-[ACYL-CARRIER-PROTEIN] REDUCTASE, CHLOROPLASTIC"/>
    <property type="match status" value="1"/>
</dbReference>
<reference evidence="5" key="1">
    <citation type="submission" date="2023-03" db="EMBL/GenBank/DDBJ databases">
        <authorList>
            <person name="Steffen K."/>
            <person name="Cardenas P."/>
        </authorList>
    </citation>
    <scope>NUCLEOTIDE SEQUENCE</scope>
</reference>
<dbReference type="SUPFAM" id="SSF51735">
    <property type="entry name" value="NAD(P)-binding Rossmann-fold domains"/>
    <property type="match status" value="1"/>
</dbReference>
<gene>
    <name evidence="5" type="ORF">GBAR_LOCUS21484</name>
</gene>
<name>A0AA35X5K3_GEOBA</name>
<comment type="similarity">
    <text evidence="2">Belongs to the short-chain dehydrogenases/reductases (SDR) family.</text>
</comment>
<dbReference type="InterPro" id="IPR020904">
    <property type="entry name" value="Sc_DH/Rdtase_CS"/>
</dbReference>
<dbReference type="Gene3D" id="3.40.50.720">
    <property type="entry name" value="NAD(P)-binding Rossmann-like Domain"/>
    <property type="match status" value="1"/>
</dbReference>
<evidence type="ECO:0000256" key="1">
    <source>
        <dbReference type="ARBA" id="ARBA00005194"/>
    </source>
</evidence>
<dbReference type="GO" id="GO:0016616">
    <property type="term" value="F:oxidoreductase activity, acting on the CH-OH group of donors, NAD or NADP as acceptor"/>
    <property type="evidence" value="ECO:0007669"/>
    <property type="project" value="TreeGrafter"/>
</dbReference>
<dbReference type="Proteomes" id="UP001174909">
    <property type="component" value="Unassembled WGS sequence"/>
</dbReference>
<feature type="region of interest" description="Disordered" evidence="4">
    <location>
        <begin position="193"/>
        <end position="212"/>
    </location>
</feature>
<evidence type="ECO:0000256" key="4">
    <source>
        <dbReference type="SAM" id="MobiDB-lite"/>
    </source>
</evidence>
<feature type="compositionally biased region" description="Polar residues" evidence="4">
    <location>
        <begin position="193"/>
        <end position="205"/>
    </location>
</feature>
<dbReference type="InterPro" id="IPR036291">
    <property type="entry name" value="NAD(P)-bd_dom_sf"/>
</dbReference>
<dbReference type="PRINTS" id="PR00080">
    <property type="entry name" value="SDRFAMILY"/>
</dbReference>
<proteinExistence type="inferred from homology"/>
<evidence type="ECO:0000313" key="5">
    <source>
        <dbReference type="EMBL" id="CAI8038532.1"/>
    </source>
</evidence>
<comment type="pathway">
    <text evidence="1">Lipid metabolism; fatty acid biosynthesis.</text>
</comment>
<dbReference type="EMBL" id="CASHTH010002998">
    <property type="protein sequence ID" value="CAI8038532.1"/>
    <property type="molecule type" value="Genomic_DNA"/>
</dbReference>
<dbReference type="PANTHER" id="PTHR42760">
    <property type="entry name" value="SHORT-CHAIN DEHYDROGENASES/REDUCTASES FAMILY MEMBER"/>
    <property type="match status" value="1"/>
</dbReference>
<dbReference type="PRINTS" id="PR00081">
    <property type="entry name" value="GDHRDH"/>
</dbReference>
<sequence>MRLDGKVAIVTGGGIGIGRAYSKGLAREGAKVAVADIQVEAATQVAAEINKDGGEAIPVAVDVSSPEKTREMADAVLKAYGRIDILVNNAGLYTALTKKSFMEIPEDEWDRVMAVNVKGLFLCVQAVYPAMKEQGKGKIINISSGTILGGTPMFLHYVSSKAGVLGFTRALAREIGTDNICVNAIMPGLTISGDSQEGVTTPQQLENRRKSRAFQRDQYPDDLVGTVIFLSSDDSDFITGQSISVDGGQHMH</sequence>
<comment type="caution">
    <text evidence="5">The sequence shown here is derived from an EMBL/GenBank/DDBJ whole genome shotgun (WGS) entry which is preliminary data.</text>
</comment>
<organism evidence="5 6">
    <name type="scientific">Geodia barretti</name>
    <name type="common">Barrett's horny sponge</name>
    <dbReference type="NCBI Taxonomy" id="519541"/>
    <lineage>
        <taxon>Eukaryota</taxon>
        <taxon>Metazoa</taxon>
        <taxon>Porifera</taxon>
        <taxon>Demospongiae</taxon>
        <taxon>Heteroscleromorpha</taxon>
        <taxon>Tetractinellida</taxon>
        <taxon>Astrophorina</taxon>
        <taxon>Geodiidae</taxon>
        <taxon>Geodia</taxon>
    </lineage>
</organism>
<dbReference type="InterPro" id="IPR002347">
    <property type="entry name" value="SDR_fam"/>
</dbReference>
<evidence type="ECO:0000256" key="2">
    <source>
        <dbReference type="ARBA" id="ARBA00006484"/>
    </source>
</evidence>
<evidence type="ECO:0000256" key="3">
    <source>
        <dbReference type="ARBA" id="ARBA00023002"/>
    </source>
</evidence>
<dbReference type="GO" id="GO:0030497">
    <property type="term" value="P:fatty acid elongation"/>
    <property type="evidence" value="ECO:0007669"/>
    <property type="project" value="TreeGrafter"/>
</dbReference>
<protein>
    <submittedName>
        <fullName evidence="5">Uncharacterized oxidoreductase Rv0769</fullName>
    </submittedName>
</protein>
<keyword evidence="6" id="KW-1185">Reference proteome</keyword>
<dbReference type="NCBIfam" id="NF005559">
    <property type="entry name" value="PRK07231.1"/>
    <property type="match status" value="1"/>
</dbReference>
<accession>A0AA35X5K3</accession>
<dbReference type="AlphaFoldDB" id="A0AA35X5K3"/>
<dbReference type="Pfam" id="PF13561">
    <property type="entry name" value="adh_short_C2"/>
    <property type="match status" value="1"/>
</dbReference>
<dbReference type="FunFam" id="3.40.50.720:FF:000084">
    <property type="entry name" value="Short-chain dehydrogenase reductase"/>
    <property type="match status" value="1"/>
</dbReference>
<dbReference type="PROSITE" id="PS00061">
    <property type="entry name" value="ADH_SHORT"/>
    <property type="match status" value="1"/>
</dbReference>